<dbReference type="Proteomes" id="UP000054516">
    <property type="component" value="Unassembled WGS sequence"/>
</dbReference>
<evidence type="ECO:0000256" key="4">
    <source>
        <dbReference type="ARBA" id="ARBA00023125"/>
    </source>
</evidence>
<evidence type="ECO:0000256" key="6">
    <source>
        <dbReference type="ARBA" id="ARBA00023242"/>
    </source>
</evidence>
<evidence type="ECO:0000313" key="8">
    <source>
        <dbReference type="EMBL" id="GAP88230.2"/>
    </source>
</evidence>
<dbReference type="InterPro" id="IPR050815">
    <property type="entry name" value="TF_fung"/>
</dbReference>
<reference evidence="8" key="1">
    <citation type="submission" date="2016-03" db="EMBL/GenBank/DDBJ databases">
        <title>Draft genome sequence of Rosellinia necatrix.</title>
        <authorList>
            <person name="Kanematsu S."/>
        </authorList>
    </citation>
    <scope>NUCLEOTIDE SEQUENCE [LARGE SCALE GENOMIC DNA]</scope>
    <source>
        <strain evidence="8">W97</strain>
    </source>
</reference>
<dbReference type="PANTHER" id="PTHR47338:SF3">
    <property type="entry name" value="C6 FINGER DOMAIN TRANSCRIPTION FACTOR DBAA-RELATED"/>
    <property type="match status" value="1"/>
</dbReference>
<dbReference type="EMBL" id="DF977475">
    <property type="protein sequence ID" value="GAP88230.2"/>
    <property type="molecule type" value="Genomic_DNA"/>
</dbReference>
<dbReference type="OrthoDB" id="3037908at2759"/>
<keyword evidence="2" id="KW-0479">Metal-binding</keyword>
<gene>
    <name evidence="8" type="ORF">SAMD00023353_3000210</name>
</gene>
<sequence>MFPPFNAQQVLEHAPVSHGLEVQLTPIICNDLDQLFFDRVHAFAPMVPKTRYLSLFKRPEKSRQKKCLQYAMWTLAASVSSQFHLIRMDLYAEARQLLNALDVENQGHPCPEQVQAWILLSIYELTSNMCNYQRGMVSAGRAFRLIQLMRLNEMDGPNYAAVRACWSGQGKGQCDWIDYESVRRTFWVAYTIDRFTSAIDGLPLSFSESQIFTRLPAPDSNFNSGRTTTTCFLPELMDGSDPERVNRGRDSSPFIQSIVVATICGRILEHKQLPRERRQYSKQSTSENEFFREHQALKELLTGHIKILSMSFTSMLEHPDPMLIFEALATQMAVLMLGETIETRRTGTDTQSMQVAESLIMEHQQWSLEAVHKMSMLAATIGQINCFQAHPFTPIPFLVSSRFCLRHLGLNDAYRNLVLGITTALEGLSSVNGLAQSCLRQINFEHS</sequence>
<dbReference type="InterPro" id="IPR007219">
    <property type="entry name" value="XnlR_reg_dom"/>
</dbReference>
<dbReference type="SMART" id="SM00906">
    <property type="entry name" value="Fungal_trans"/>
    <property type="match status" value="1"/>
</dbReference>
<dbReference type="GO" id="GO:0003677">
    <property type="term" value="F:DNA binding"/>
    <property type="evidence" value="ECO:0007669"/>
    <property type="project" value="UniProtKB-KW"/>
</dbReference>
<organism evidence="8">
    <name type="scientific">Rosellinia necatrix</name>
    <name type="common">White root-rot fungus</name>
    <dbReference type="NCBI Taxonomy" id="77044"/>
    <lineage>
        <taxon>Eukaryota</taxon>
        <taxon>Fungi</taxon>
        <taxon>Dikarya</taxon>
        <taxon>Ascomycota</taxon>
        <taxon>Pezizomycotina</taxon>
        <taxon>Sordariomycetes</taxon>
        <taxon>Xylariomycetidae</taxon>
        <taxon>Xylariales</taxon>
        <taxon>Xylariaceae</taxon>
        <taxon>Rosellinia</taxon>
    </lineage>
</organism>
<keyword evidence="9" id="KW-1185">Reference proteome</keyword>
<evidence type="ECO:0000313" key="9">
    <source>
        <dbReference type="Proteomes" id="UP000054516"/>
    </source>
</evidence>
<dbReference type="GO" id="GO:0006351">
    <property type="term" value="P:DNA-templated transcription"/>
    <property type="evidence" value="ECO:0007669"/>
    <property type="project" value="InterPro"/>
</dbReference>
<protein>
    <submittedName>
        <fullName evidence="8">Putative transcription fungi</fullName>
    </submittedName>
</protein>
<accession>A0A1W2TJ56</accession>
<dbReference type="PANTHER" id="PTHR47338">
    <property type="entry name" value="ZN(II)2CYS6 TRANSCRIPTION FACTOR (EUROFUNG)-RELATED"/>
    <property type="match status" value="1"/>
</dbReference>
<dbReference type="OMA" id="ECEKRAM"/>
<comment type="subcellular location">
    <subcellularLocation>
        <location evidence="1">Nucleus</location>
    </subcellularLocation>
</comment>
<keyword evidence="6" id="KW-0539">Nucleus</keyword>
<feature type="domain" description="Xylanolytic transcriptional activator regulatory" evidence="7">
    <location>
        <begin position="135"/>
        <end position="222"/>
    </location>
</feature>
<dbReference type="STRING" id="77044.A0A1W2TJ56"/>
<dbReference type="Pfam" id="PF04082">
    <property type="entry name" value="Fungal_trans"/>
    <property type="match status" value="1"/>
</dbReference>
<evidence type="ECO:0000256" key="2">
    <source>
        <dbReference type="ARBA" id="ARBA00022723"/>
    </source>
</evidence>
<evidence type="ECO:0000256" key="5">
    <source>
        <dbReference type="ARBA" id="ARBA00023163"/>
    </source>
</evidence>
<proteinExistence type="predicted"/>
<keyword evidence="4" id="KW-0238">DNA-binding</keyword>
<dbReference type="AlphaFoldDB" id="A0A1W2TJ56"/>
<dbReference type="CDD" id="cd12148">
    <property type="entry name" value="fungal_TF_MHR"/>
    <property type="match status" value="1"/>
</dbReference>
<name>A0A1W2TJ56_ROSNE</name>
<evidence type="ECO:0000259" key="7">
    <source>
        <dbReference type="SMART" id="SM00906"/>
    </source>
</evidence>
<dbReference type="GO" id="GO:0000981">
    <property type="term" value="F:DNA-binding transcription factor activity, RNA polymerase II-specific"/>
    <property type="evidence" value="ECO:0007669"/>
    <property type="project" value="InterPro"/>
</dbReference>
<dbReference type="GO" id="GO:0008270">
    <property type="term" value="F:zinc ion binding"/>
    <property type="evidence" value="ECO:0007669"/>
    <property type="project" value="InterPro"/>
</dbReference>
<dbReference type="GO" id="GO:0005634">
    <property type="term" value="C:nucleus"/>
    <property type="evidence" value="ECO:0007669"/>
    <property type="project" value="UniProtKB-SubCell"/>
</dbReference>
<evidence type="ECO:0000256" key="3">
    <source>
        <dbReference type="ARBA" id="ARBA00023015"/>
    </source>
</evidence>
<keyword evidence="3" id="KW-0805">Transcription regulation</keyword>
<keyword evidence="5" id="KW-0804">Transcription</keyword>
<evidence type="ECO:0000256" key="1">
    <source>
        <dbReference type="ARBA" id="ARBA00004123"/>
    </source>
</evidence>